<evidence type="ECO:0000313" key="2">
    <source>
        <dbReference type="Proteomes" id="UP000001805"/>
    </source>
</evidence>
<organism evidence="1 2">
    <name type="scientific">Neurospora crassa (strain ATCC 24698 / 74-OR23-1A / CBS 708.71 / DSM 1257 / FGSC 987)</name>
    <dbReference type="NCBI Taxonomy" id="367110"/>
    <lineage>
        <taxon>Eukaryota</taxon>
        <taxon>Fungi</taxon>
        <taxon>Dikarya</taxon>
        <taxon>Ascomycota</taxon>
        <taxon>Pezizomycotina</taxon>
        <taxon>Sordariomycetes</taxon>
        <taxon>Sordariomycetidae</taxon>
        <taxon>Sordariales</taxon>
        <taxon>Sordariaceae</taxon>
        <taxon>Neurospora</taxon>
    </lineage>
</organism>
<dbReference type="KEGG" id="ncr:NCU16980"/>
<keyword evidence="2" id="KW-1185">Reference proteome</keyword>
<name>V5IP29_NEUCR</name>
<dbReference type="RefSeq" id="XP_011394829.1">
    <property type="nucleotide sequence ID" value="XM_011396527.1"/>
</dbReference>
<dbReference type="Proteomes" id="UP000001805">
    <property type="component" value="Chromosome 2, Linkage Group V"/>
</dbReference>
<dbReference type="VEuPathDB" id="FungiDB:NCU16980"/>
<reference evidence="1 2" key="1">
    <citation type="journal article" date="2003" name="Nature">
        <title>The genome sequence of the filamentous fungus Neurospora crassa.</title>
        <authorList>
            <person name="Galagan J.E."/>
            <person name="Calvo S.E."/>
            <person name="Borkovich K.A."/>
            <person name="Selker E.U."/>
            <person name="Read N.D."/>
            <person name="Jaffe D."/>
            <person name="FitzHugh W."/>
            <person name="Ma L.J."/>
            <person name="Smirnov S."/>
            <person name="Purcell S."/>
            <person name="Rehman B."/>
            <person name="Elkins T."/>
            <person name="Engels R."/>
            <person name="Wang S."/>
            <person name="Nielsen C.B."/>
            <person name="Butler J."/>
            <person name="Endrizzi M."/>
            <person name="Qui D."/>
            <person name="Ianakiev P."/>
            <person name="Bell-Pedersen D."/>
            <person name="Nelson M.A."/>
            <person name="Werner-Washburne M."/>
            <person name="Selitrennikoff C.P."/>
            <person name="Kinsey J.A."/>
            <person name="Braun E.L."/>
            <person name="Zelter A."/>
            <person name="Schulte U."/>
            <person name="Kothe G.O."/>
            <person name="Jedd G."/>
            <person name="Mewes W."/>
            <person name="Staben C."/>
            <person name="Marcotte E."/>
            <person name="Greenberg D."/>
            <person name="Roy A."/>
            <person name="Foley K."/>
            <person name="Naylor J."/>
            <person name="Stange-Thomann N."/>
            <person name="Barrett R."/>
            <person name="Gnerre S."/>
            <person name="Kamal M."/>
            <person name="Kamvysselis M."/>
            <person name="Mauceli E."/>
            <person name="Bielke C."/>
            <person name="Rudd S."/>
            <person name="Frishman D."/>
            <person name="Krystofova S."/>
            <person name="Rasmussen C."/>
            <person name="Metzenberg R.L."/>
            <person name="Perkins D.D."/>
            <person name="Kroken S."/>
            <person name="Cogoni C."/>
            <person name="Macino G."/>
            <person name="Catcheside D."/>
            <person name="Li W."/>
            <person name="Pratt R.J."/>
            <person name="Osmani S.A."/>
            <person name="DeSouza C.P."/>
            <person name="Glass L."/>
            <person name="Orbach M.J."/>
            <person name="Berglund J.A."/>
            <person name="Voelker R."/>
            <person name="Yarden O."/>
            <person name="Plamann M."/>
            <person name="Seiler S."/>
            <person name="Dunlap J."/>
            <person name="Radford A."/>
            <person name="Aramayo R."/>
            <person name="Natvig D.O."/>
            <person name="Alex L.A."/>
            <person name="Mannhaupt G."/>
            <person name="Ebbole D.J."/>
            <person name="Freitag M."/>
            <person name="Paulsen I."/>
            <person name="Sachs M.S."/>
            <person name="Lander E.S."/>
            <person name="Nusbaum C."/>
            <person name="Birren B."/>
        </authorList>
    </citation>
    <scope>NUCLEOTIDE SEQUENCE [LARGE SCALE GENOMIC DNA]</scope>
    <source>
        <strain evidence="2">ATCC 24698 / 74-OR23-1A / CBS 708.71 / DSM 1257 / FGSC 987</strain>
    </source>
</reference>
<evidence type="ECO:0000313" key="1">
    <source>
        <dbReference type="EMBL" id="ESA42506.1"/>
    </source>
</evidence>
<protein>
    <submittedName>
        <fullName evidence="1">Uncharacterized protein</fullName>
    </submittedName>
</protein>
<dbReference type="InParanoid" id="V5IP29"/>
<dbReference type="EMBL" id="CM002240">
    <property type="protein sequence ID" value="ESA42506.1"/>
    <property type="molecule type" value="Genomic_DNA"/>
</dbReference>
<dbReference type="GeneID" id="23569747"/>
<gene>
    <name evidence="1" type="ORF">NCU16980</name>
</gene>
<dbReference type="AlphaFoldDB" id="V5IP29"/>
<accession>V5IP29</accession>
<proteinExistence type="predicted"/>
<sequence>MLASWTYQCFLIEMEGSCRQHHRDREACCGLAAQFPKDQTTTAHTLLAVGTTPTSTRTITTPPPANGRNIKFHGVREIPISHGNQPASQPTNRGDDNRGPIYIHSTLLQMASTYFPWHLNADMEPCHQTGCCAPLGHRIDGSPAPHLLRHSQKSHSARFPRWTLIQ</sequence>